<feature type="repeat" description="TPR" evidence="9">
    <location>
        <begin position="274"/>
        <end position="307"/>
    </location>
</feature>
<feature type="compositionally biased region" description="Low complexity" evidence="10">
    <location>
        <begin position="12"/>
        <end position="22"/>
    </location>
</feature>
<keyword evidence="7" id="KW-0539">Nucleus</keyword>
<dbReference type="PROSITE" id="PS50005">
    <property type="entry name" value="TPR"/>
    <property type="match status" value="8"/>
</dbReference>
<dbReference type="Pfam" id="PF13181">
    <property type="entry name" value="TPR_8"/>
    <property type="match status" value="2"/>
</dbReference>
<evidence type="ECO:0000256" key="7">
    <source>
        <dbReference type="ARBA" id="ARBA00023242"/>
    </source>
</evidence>
<feature type="repeat" description="TPR" evidence="9">
    <location>
        <begin position="342"/>
        <end position="375"/>
    </location>
</feature>
<keyword evidence="5" id="KW-0805">Transcription regulation</keyword>
<keyword evidence="6" id="KW-0804">Transcription</keyword>
<feature type="compositionally biased region" description="Polar residues" evidence="10">
    <location>
        <begin position="935"/>
        <end position="947"/>
    </location>
</feature>
<reference evidence="11" key="1">
    <citation type="submission" date="2021-01" db="EMBL/GenBank/DDBJ databases">
        <authorList>
            <person name="Corre E."/>
            <person name="Pelletier E."/>
            <person name="Niang G."/>
            <person name="Scheremetjew M."/>
            <person name="Finn R."/>
            <person name="Kale V."/>
            <person name="Holt S."/>
            <person name="Cochrane G."/>
            <person name="Meng A."/>
            <person name="Brown T."/>
            <person name="Cohen L."/>
        </authorList>
    </citation>
    <scope>NUCLEOTIDE SEQUENCE</scope>
    <source>
        <strain evidence="11">SAG 36.94</strain>
    </source>
</reference>
<feature type="repeat" description="TPR" evidence="9">
    <location>
        <begin position="128"/>
        <end position="161"/>
    </location>
</feature>
<keyword evidence="4 9" id="KW-0802">TPR repeat</keyword>
<feature type="region of interest" description="Disordered" evidence="10">
    <location>
        <begin position="1"/>
        <end position="34"/>
    </location>
</feature>
<evidence type="ECO:0000256" key="8">
    <source>
        <dbReference type="ARBA" id="ARBA00061082"/>
    </source>
</evidence>
<sequence length="1167" mass="125100">MSNGPRGMMAQGPVPGMGVTPGSVGGGPGAMNMNGHPSTMTTLPAGGPGNSYAAGATLGVAVPVLVKRESTTEENAGPFAIAPSLAKRLVAGKEAVWIRIGSLRMAMGERDGALTAYETVLRYNPDNITAMTQVGAILAKQEQYARAIHYLQQAISADSNCGEAWAVLAHCYVMTDELHRAYQAYQSALAHLPDPKDPNLWYGIGLLYDRYGSLDHALEAFLAVLNISPDFERADEVCFCIGIIYKEQQEFDRALEFFNRVVIAEAPPPPLTRADAWYQIGHVNELKKDVSRAIVTYRKALEENPRHPKTLQQLGWLQHQQGNSEEALRLLRASVESDGQDGQSWYLLGRVHTALREFRQAYDAYQQAVYRDSRNPTFWCSIGVLYYQMTQYRDAMDAYSRAIRLNPYVSEVWYDLGTLYESCNQMQDAIDAYKRASELSPENQQIRQRLIILQNGLSEKQGIQQAVGGPPVPMLPDSPSRTIAIQSDHGILPQAGQANQPTMPGVPGATPISLATGPIATDQRFVASRPQEQGPSNNQSRVNLHALIRGVDQRQTDLSSSQPMSMPIQYSQQATPLNPELTIQGIPQAQGGYDPQAPIDGHPSAVGAYQSISGPQVQAFAPDRNIDVIRGSYDQAHEQNSQLHGEMRQPEPFDMTGRIGSSHFPTSSTELIHTHEPRLPRFTSGSGVSIISGPDPNTGVSNGVEVTGGFGGNQDGPLPAMVTGSHMPLIHSSAMGSTTGQAQLSALGRSSSLNGSSHAGLQSIIHSDSLHVDFKSEPQGNWGFGEEADRRGAHLGTPNHSNDSSGREGDREASVDDEDVKKRDRPEYMTAHEPGPKRHMISSVTNMENVSMEGDHTSRPELSSAPPFPFSSLASGPSASIAVTATAAAASVSNISLMGSRTAGPASSVVASHDSPFGSTLLIPVLQKDHDKGTRSNGVESRPSPATVSEGEETEDEDEDHDEGNGSGSTGEAGDRKFDMQTSHLVALAEASSAAAVEGQTSAQINGITPHGPSEVSNLMDRGAVDGDHGDRRMSNVQSLMYRGLDDRSSDTKALFNRPDAKQEAHPISTGDNGSGRDIPHGEPPQPNHEPMASDGEPHQIPDQAMSAIIQSAEDTRGGGGMDQDDERSSGDPSHVTSGDAGDSAPRGEGRNESSERGDPEDGEITD</sequence>
<evidence type="ECO:0000256" key="9">
    <source>
        <dbReference type="PROSITE-ProRule" id="PRU00339"/>
    </source>
</evidence>
<dbReference type="AlphaFoldDB" id="A0A7S1TBV9"/>
<comment type="similarity">
    <text evidence="8">Belongs to the CYC8/SSN6 family.</text>
</comment>
<dbReference type="GO" id="GO:0005634">
    <property type="term" value="C:nucleus"/>
    <property type="evidence" value="ECO:0007669"/>
    <property type="project" value="UniProtKB-SubCell"/>
</dbReference>
<evidence type="ECO:0000256" key="3">
    <source>
        <dbReference type="ARBA" id="ARBA00022737"/>
    </source>
</evidence>
<feature type="region of interest" description="Disordered" evidence="10">
    <location>
        <begin position="777"/>
        <end position="842"/>
    </location>
</feature>
<evidence type="ECO:0000256" key="2">
    <source>
        <dbReference type="ARBA" id="ARBA00022491"/>
    </source>
</evidence>
<protein>
    <recommendedName>
        <fullName evidence="12">UDP-N-acetylglucosamine--peptide N-acetylglucosaminyltransferase SPINDLY</fullName>
    </recommendedName>
</protein>
<comment type="subcellular location">
    <subcellularLocation>
        <location evidence="1">Nucleus</location>
    </subcellularLocation>
</comment>
<gene>
    <name evidence="11" type="ORF">CCAE0312_LOCUS4137</name>
</gene>
<feature type="repeat" description="TPR" evidence="9">
    <location>
        <begin position="94"/>
        <end position="127"/>
    </location>
</feature>
<dbReference type="EMBL" id="HBGH01007587">
    <property type="protein sequence ID" value="CAD9232056.1"/>
    <property type="molecule type" value="Transcribed_RNA"/>
</dbReference>
<evidence type="ECO:0000256" key="10">
    <source>
        <dbReference type="SAM" id="MobiDB-lite"/>
    </source>
</evidence>
<dbReference type="SUPFAM" id="SSF48452">
    <property type="entry name" value="TPR-like"/>
    <property type="match status" value="2"/>
</dbReference>
<feature type="region of interest" description="Disordered" evidence="10">
    <location>
        <begin position="1004"/>
        <end position="1167"/>
    </location>
</feature>
<evidence type="ECO:0008006" key="12">
    <source>
        <dbReference type="Google" id="ProtNLM"/>
    </source>
</evidence>
<dbReference type="GO" id="GO:0010468">
    <property type="term" value="P:regulation of gene expression"/>
    <property type="evidence" value="ECO:0007669"/>
    <property type="project" value="TreeGrafter"/>
</dbReference>
<dbReference type="InterPro" id="IPR011990">
    <property type="entry name" value="TPR-like_helical_dom_sf"/>
</dbReference>
<feature type="compositionally biased region" description="Basic and acidic residues" evidence="10">
    <location>
        <begin position="1023"/>
        <end position="1034"/>
    </location>
</feature>
<feature type="repeat" description="TPR" evidence="9">
    <location>
        <begin position="410"/>
        <end position="443"/>
    </location>
</feature>
<evidence type="ECO:0000256" key="1">
    <source>
        <dbReference type="ARBA" id="ARBA00004123"/>
    </source>
</evidence>
<evidence type="ECO:0000313" key="11">
    <source>
        <dbReference type="EMBL" id="CAD9232056.1"/>
    </source>
</evidence>
<feature type="repeat" description="TPR" evidence="9">
    <location>
        <begin position="162"/>
        <end position="195"/>
    </location>
</feature>
<dbReference type="FunFam" id="1.25.40.10:FF:000078">
    <property type="entry name" value="Transcriptional corepressor Cyc8"/>
    <property type="match status" value="1"/>
</dbReference>
<dbReference type="InterPro" id="IPR051630">
    <property type="entry name" value="Corepressor-Demethylase"/>
</dbReference>
<organism evidence="11">
    <name type="scientific">Compsopogon caeruleus</name>
    <dbReference type="NCBI Taxonomy" id="31354"/>
    <lineage>
        <taxon>Eukaryota</taxon>
        <taxon>Rhodophyta</taxon>
        <taxon>Compsopogonophyceae</taxon>
        <taxon>Compsopogonales</taxon>
        <taxon>Compsopogonaceae</taxon>
        <taxon>Compsopogon</taxon>
    </lineage>
</organism>
<dbReference type="SMART" id="SM00028">
    <property type="entry name" value="TPR"/>
    <property type="match status" value="10"/>
</dbReference>
<accession>A0A7S1TBV9</accession>
<feature type="repeat" description="TPR" evidence="9">
    <location>
        <begin position="198"/>
        <end position="231"/>
    </location>
</feature>
<feature type="region of interest" description="Disordered" evidence="10">
    <location>
        <begin position="930"/>
        <end position="976"/>
    </location>
</feature>
<feature type="compositionally biased region" description="Acidic residues" evidence="10">
    <location>
        <begin position="950"/>
        <end position="962"/>
    </location>
</feature>
<dbReference type="PANTHER" id="PTHR14017:SF1">
    <property type="entry name" value="LD02225P"/>
    <property type="match status" value="1"/>
</dbReference>
<dbReference type="PANTHER" id="PTHR14017">
    <property type="entry name" value="LYSINE-SPECIFIC DEMETHYLASE"/>
    <property type="match status" value="1"/>
</dbReference>
<dbReference type="GO" id="GO:0031490">
    <property type="term" value="F:chromatin DNA binding"/>
    <property type="evidence" value="ECO:0007669"/>
    <property type="project" value="TreeGrafter"/>
</dbReference>
<dbReference type="Gene3D" id="1.25.40.10">
    <property type="entry name" value="Tetratricopeptide repeat domain"/>
    <property type="match status" value="3"/>
</dbReference>
<feature type="compositionally biased region" description="Basic and acidic residues" evidence="10">
    <location>
        <begin position="1146"/>
        <end position="1160"/>
    </location>
</feature>
<proteinExistence type="inferred from homology"/>
<evidence type="ECO:0000256" key="5">
    <source>
        <dbReference type="ARBA" id="ARBA00023015"/>
    </source>
</evidence>
<feature type="repeat" description="TPR" evidence="9">
    <location>
        <begin position="376"/>
        <end position="409"/>
    </location>
</feature>
<evidence type="ECO:0000256" key="6">
    <source>
        <dbReference type="ARBA" id="ARBA00023163"/>
    </source>
</evidence>
<dbReference type="PROSITE" id="PS50293">
    <property type="entry name" value="TPR_REGION"/>
    <property type="match status" value="2"/>
</dbReference>
<evidence type="ECO:0000256" key="4">
    <source>
        <dbReference type="ARBA" id="ARBA00022803"/>
    </source>
</evidence>
<dbReference type="Pfam" id="PF13432">
    <property type="entry name" value="TPR_16"/>
    <property type="match status" value="1"/>
</dbReference>
<dbReference type="Pfam" id="PF14559">
    <property type="entry name" value="TPR_19"/>
    <property type="match status" value="2"/>
</dbReference>
<feature type="compositionally biased region" description="Basic and acidic residues" evidence="10">
    <location>
        <begin position="805"/>
        <end position="827"/>
    </location>
</feature>
<keyword evidence="2" id="KW-0678">Repressor</keyword>
<name>A0A7S1TBV9_9RHOD</name>
<dbReference type="GO" id="GO:0000978">
    <property type="term" value="F:RNA polymerase II cis-regulatory region sequence-specific DNA binding"/>
    <property type="evidence" value="ECO:0007669"/>
    <property type="project" value="TreeGrafter"/>
</dbReference>
<dbReference type="InterPro" id="IPR019734">
    <property type="entry name" value="TPR_rpt"/>
</dbReference>
<keyword evidence="3" id="KW-0677">Repeat</keyword>